<feature type="domain" description="BON" evidence="1">
    <location>
        <begin position="8"/>
        <end position="76"/>
    </location>
</feature>
<dbReference type="Proteomes" id="UP000326837">
    <property type="component" value="Chromosome"/>
</dbReference>
<dbReference type="KEGG" id="lpav:PLANPX_4484"/>
<evidence type="ECO:0000313" key="2">
    <source>
        <dbReference type="EMBL" id="BBO34872.1"/>
    </source>
</evidence>
<gene>
    <name evidence="2" type="ORF">PLANPX_4484</name>
</gene>
<reference evidence="3" key="1">
    <citation type="submission" date="2019-10" db="EMBL/GenBank/DDBJ databases">
        <title>Lacipirellula parvula gen. nov., sp. nov., representing a lineage of planctomycetes widespread in freshwater anoxic habitats, and description of the family Lacipirellulaceae.</title>
        <authorList>
            <person name="Dedysh S.N."/>
            <person name="Kulichevskaya I.S."/>
            <person name="Beletsky A.V."/>
            <person name="Rakitin A.L."/>
            <person name="Mardanov A.V."/>
            <person name="Ivanova A.A."/>
            <person name="Saltykova V.X."/>
            <person name="Rijpstra W.I.C."/>
            <person name="Sinninghe Damste J.S."/>
            <person name="Ravin N.V."/>
        </authorList>
    </citation>
    <scope>NUCLEOTIDE SEQUENCE [LARGE SCALE GENOMIC DNA]</scope>
    <source>
        <strain evidence="3">PX69</strain>
    </source>
</reference>
<dbReference type="Gene3D" id="3.30.1340.30">
    <property type="match status" value="1"/>
</dbReference>
<keyword evidence="3" id="KW-1185">Reference proteome</keyword>
<evidence type="ECO:0000313" key="3">
    <source>
        <dbReference type="Proteomes" id="UP000326837"/>
    </source>
</evidence>
<dbReference type="EMBL" id="AP021861">
    <property type="protein sequence ID" value="BBO34872.1"/>
    <property type="molecule type" value="Genomic_DNA"/>
</dbReference>
<dbReference type="PROSITE" id="PS50914">
    <property type="entry name" value="BON"/>
    <property type="match status" value="1"/>
</dbReference>
<proteinExistence type="predicted"/>
<dbReference type="Pfam" id="PF04972">
    <property type="entry name" value="BON"/>
    <property type="match status" value="1"/>
</dbReference>
<dbReference type="InterPro" id="IPR007055">
    <property type="entry name" value="BON_dom"/>
</dbReference>
<protein>
    <recommendedName>
        <fullName evidence="1">BON domain-containing protein</fullName>
    </recommendedName>
</protein>
<name>A0A5K7XFU0_9BACT</name>
<evidence type="ECO:0000259" key="1">
    <source>
        <dbReference type="PROSITE" id="PS50914"/>
    </source>
</evidence>
<sequence>MEAVLAPPRRELIDEVHGALRRSPYVSGHEMTVEASEGVVRLSGAVRSFFHKQMAQELIRRVDGVQRIENCLQVQW</sequence>
<organism evidence="2 3">
    <name type="scientific">Lacipirellula parvula</name>
    <dbReference type="NCBI Taxonomy" id="2650471"/>
    <lineage>
        <taxon>Bacteria</taxon>
        <taxon>Pseudomonadati</taxon>
        <taxon>Planctomycetota</taxon>
        <taxon>Planctomycetia</taxon>
        <taxon>Pirellulales</taxon>
        <taxon>Lacipirellulaceae</taxon>
        <taxon>Lacipirellula</taxon>
    </lineage>
</organism>
<dbReference type="AlphaFoldDB" id="A0A5K7XFU0"/>
<accession>A0A5K7XFU0</accession>
<dbReference type="RefSeq" id="WP_152100361.1">
    <property type="nucleotide sequence ID" value="NZ_AP021861.1"/>
</dbReference>